<evidence type="ECO:0000313" key="3">
    <source>
        <dbReference type="EMBL" id="KAG8198880.1"/>
    </source>
</evidence>
<feature type="region of interest" description="Disordered" evidence="1">
    <location>
        <begin position="387"/>
        <end position="416"/>
    </location>
</feature>
<feature type="signal peptide" evidence="2">
    <location>
        <begin position="1"/>
        <end position="26"/>
    </location>
</feature>
<sequence>MQNSFLYGFILILIALLNVPILATKGFEDVNLYDTPKQSTAFLRYEINAGHEPKIRHNRSVNIHVQVMTSKPWFGTGQDVVGKDELDDSVLEDIVGGNNISELCKECLRKKIEKMEFHLMPAHPCDRWDPESSTCWLDRSIGATVTLSLTFRNAEGKMQLPAVTWQQEFHVLHQKDRIFFAITPDNLLWNTAISSKGHEFRISPISDADVEPNRFSASVSDASTPINKVHFKIRLIPIDLGFVYPGETFVVNMESYISLPIESMAYQWYMEMDTETGILPSNMKGSPSGSVLTISELRKDQAGNLSCNVYTNLGFMVARKRFIIRNMTKENKLLKSPEHSNKSKVSSTIKNKVVDKRFKIKRRDVLSKAQKQLEAVLWALKYHNAQQSSMEDNSENDETYKPLPSETRYSSNNNERQKIVSRFYQPARMQKQELGGRMFGQNSPEFQKRLSSRQQMDSGGHYFKAGDRPFQPLNAVAGSRTDIDQGPRTRYQNERPRPIQQIIPEVQSQQITKYLISQDLQQPEIGLSIKNRMQTRLNKEHDYDEISYPDDRISILIAKCQRSAECSSHAKCVIQSSYKGFCRCLSRYRGNGITCWEFSSKLNTPTIE</sequence>
<reference evidence="3 4" key="1">
    <citation type="journal article" date="2022" name="Nat. Ecol. Evol.">
        <title>A masculinizing supergene underlies an exaggerated male reproductive morph in a spider.</title>
        <authorList>
            <person name="Hendrickx F."/>
            <person name="De Corte Z."/>
            <person name="Sonet G."/>
            <person name="Van Belleghem S.M."/>
            <person name="Kostlbacher S."/>
            <person name="Vangestel C."/>
        </authorList>
    </citation>
    <scope>NUCLEOTIDE SEQUENCE [LARGE SCALE GENOMIC DNA]</scope>
    <source>
        <strain evidence="3">W744_W776</strain>
    </source>
</reference>
<comment type="caution">
    <text evidence="3">The sequence shown here is derived from an EMBL/GenBank/DDBJ whole genome shotgun (WGS) entry which is preliminary data.</text>
</comment>
<keyword evidence="2" id="KW-0732">Signal</keyword>
<dbReference type="AlphaFoldDB" id="A0AAV6VQU9"/>
<protein>
    <recommendedName>
        <fullName evidence="5">EGF-like domain-containing protein</fullName>
    </recommendedName>
</protein>
<name>A0AAV6VQU9_9ARAC</name>
<gene>
    <name evidence="3" type="ORF">JTE90_015094</name>
</gene>
<keyword evidence="4" id="KW-1185">Reference proteome</keyword>
<evidence type="ECO:0000256" key="2">
    <source>
        <dbReference type="SAM" id="SignalP"/>
    </source>
</evidence>
<dbReference type="EMBL" id="JAFNEN010000034">
    <property type="protein sequence ID" value="KAG8198880.1"/>
    <property type="molecule type" value="Genomic_DNA"/>
</dbReference>
<evidence type="ECO:0000313" key="4">
    <source>
        <dbReference type="Proteomes" id="UP000827092"/>
    </source>
</evidence>
<feature type="chain" id="PRO_5044000664" description="EGF-like domain-containing protein" evidence="2">
    <location>
        <begin position="27"/>
        <end position="608"/>
    </location>
</feature>
<dbReference type="Gene3D" id="2.10.25.10">
    <property type="entry name" value="Laminin"/>
    <property type="match status" value="1"/>
</dbReference>
<evidence type="ECO:0000256" key="1">
    <source>
        <dbReference type="SAM" id="MobiDB-lite"/>
    </source>
</evidence>
<proteinExistence type="predicted"/>
<dbReference type="Proteomes" id="UP000827092">
    <property type="component" value="Unassembled WGS sequence"/>
</dbReference>
<evidence type="ECO:0008006" key="5">
    <source>
        <dbReference type="Google" id="ProtNLM"/>
    </source>
</evidence>
<organism evidence="3 4">
    <name type="scientific">Oedothorax gibbosus</name>
    <dbReference type="NCBI Taxonomy" id="931172"/>
    <lineage>
        <taxon>Eukaryota</taxon>
        <taxon>Metazoa</taxon>
        <taxon>Ecdysozoa</taxon>
        <taxon>Arthropoda</taxon>
        <taxon>Chelicerata</taxon>
        <taxon>Arachnida</taxon>
        <taxon>Araneae</taxon>
        <taxon>Araneomorphae</taxon>
        <taxon>Entelegynae</taxon>
        <taxon>Araneoidea</taxon>
        <taxon>Linyphiidae</taxon>
        <taxon>Erigoninae</taxon>
        <taxon>Oedothorax</taxon>
    </lineage>
</organism>
<accession>A0AAV6VQU9</accession>